<proteinExistence type="predicted"/>
<evidence type="ECO:0000313" key="3">
    <source>
        <dbReference type="Proteomes" id="UP001326199"/>
    </source>
</evidence>
<protein>
    <submittedName>
        <fullName evidence="2">Uncharacterized protein</fullName>
    </submittedName>
</protein>
<dbReference type="RefSeq" id="XP_062770510.1">
    <property type="nucleotide sequence ID" value="XM_062907553.1"/>
</dbReference>
<name>A0ABR0HYM2_9PEZI</name>
<reference evidence="2 3" key="1">
    <citation type="journal article" date="2023" name="bioRxiv">
        <title>High-quality genome assemblies of four members of thePodospora anserinaspecies complex.</title>
        <authorList>
            <person name="Ament-Velasquez S.L."/>
            <person name="Vogan A.A."/>
            <person name="Wallerman O."/>
            <person name="Hartmann F."/>
            <person name="Gautier V."/>
            <person name="Silar P."/>
            <person name="Giraud T."/>
            <person name="Johannesson H."/>
        </authorList>
    </citation>
    <scope>NUCLEOTIDE SEQUENCE [LARGE SCALE GENOMIC DNA]</scope>
    <source>
        <strain evidence="2 3">CBS 411.78</strain>
    </source>
</reference>
<keyword evidence="3" id="KW-1185">Reference proteome</keyword>
<evidence type="ECO:0000313" key="2">
    <source>
        <dbReference type="EMBL" id="KAK4673188.1"/>
    </source>
</evidence>
<organism evidence="2 3">
    <name type="scientific">Podospora pseudopauciseta</name>
    <dbReference type="NCBI Taxonomy" id="2093780"/>
    <lineage>
        <taxon>Eukaryota</taxon>
        <taxon>Fungi</taxon>
        <taxon>Dikarya</taxon>
        <taxon>Ascomycota</taxon>
        <taxon>Pezizomycotina</taxon>
        <taxon>Sordariomycetes</taxon>
        <taxon>Sordariomycetidae</taxon>
        <taxon>Sordariales</taxon>
        <taxon>Podosporaceae</taxon>
        <taxon>Podospora</taxon>
    </lineage>
</organism>
<gene>
    <name evidence="2" type="ORF">QC763_109629</name>
</gene>
<evidence type="ECO:0000256" key="1">
    <source>
        <dbReference type="SAM" id="MobiDB-lite"/>
    </source>
</evidence>
<dbReference type="EMBL" id="JAFFHB010000001">
    <property type="protein sequence ID" value="KAK4673188.1"/>
    <property type="molecule type" value="Genomic_DNA"/>
</dbReference>
<dbReference type="GeneID" id="87927896"/>
<accession>A0ABR0HYM2</accession>
<dbReference type="Proteomes" id="UP001326199">
    <property type="component" value="Unassembled WGS sequence"/>
</dbReference>
<feature type="region of interest" description="Disordered" evidence="1">
    <location>
        <begin position="1"/>
        <end position="31"/>
    </location>
</feature>
<sequence length="81" mass="8546">MSGAAASPRNLILRNGTQAQKSVTPVDLDPNRTLTRATSGCIHSTVPGLLQAPITLMSNRISPSTVHLQANALQTSRPKTN</sequence>
<comment type="caution">
    <text evidence="2">The sequence shown here is derived from an EMBL/GenBank/DDBJ whole genome shotgun (WGS) entry which is preliminary data.</text>
</comment>